<accession>A0A4Z2GKX7</accession>
<feature type="compositionally biased region" description="Basic and acidic residues" evidence="1">
    <location>
        <begin position="147"/>
        <end position="156"/>
    </location>
</feature>
<evidence type="ECO:0000313" key="3">
    <source>
        <dbReference type="Proteomes" id="UP000314294"/>
    </source>
</evidence>
<sequence length="217" mass="23309">MKKKQHHAVNFGSRARSCGLVLGLGATGGGVLPGGPASFAGKPASSTSPPAAEWKLRPELLKPLTLSPDDSELSTGEERGRGHAYPPRPPPPAPLHLGPRTYPTREPLPEEDELHPDPTDRGRPPGSPSRGSPEPVEDSARFSAPPGEKDANETKKTKMSRRLPMKSCRRPLTSPQHREADGAVADGRGAGLDVRERLVSDAHELSLLHTDLWEKHV</sequence>
<evidence type="ECO:0000256" key="1">
    <source>
        <dbReference type="SAM" id="MobiDB-lite"/>
    </source>
</evidence>
<name>A0A4Z2GKX7_9TELE</name>
<proteinExistence type="predicted"/>
<feature type="compositionally biased region" description="Basic residues" evidence="1">
    <location>
        <begin position="157"/>
        <end position="169"/>
    </location>
</feature>
<gene>
    <name evidence="2" type="ORF">EYF80_035882</name>
</gene>
<keyword evidence="3" id="KW-1185">Reference proteome</keyword>
<protein>
    <submittedName>
        <fullName evidence="2">Uncharacterized protein</fullName>
    </submittedName>
</protein>
<dbReference type="AlphaFoldDB" id="A0A4Z2GKX7"/>
<organism evidence="2 3">
    <name type="scientific">Liparis tanakae</name>
    <name type="common">Tanaka's snailfish</name>
    <dbReference type="NCBI Taxonomy" id="230148"/>
    <lineage>
        <taxon>Eukaryota</taxon>
        <taxon>Metazoa</taxon>
        <taxon>Chordata</taxon>
        <taxon>Craniata</taxon>
        <taxon>Vertebrata</taxon>
        <taxon>Euteleostomi</taxon>
        <taxon>Actinopterygii</taxon>
        <taxon>Neopterygii</taxon>
        <taxon>Teleostei</taxon>
        <taxon>Neoteleostei</taxon>
        <taxon>Acanthomorphata</taxon>
        <taxon>Eupercaria</taxon>
        <taxon>Perciformes</taxon>
        <taxon>Cottioidei</taxon>
        <taxon>Cottales</taxon>
        <taxon>Liparidae</taxon>
        <taxon>Liparis</taxon>
    </lineage>
</organism>
<dbReference type="EMBL" id="SRLO01000502">
    <property type="protein sequence ID" value="TNN53905.1"/>
    <property type="molecule type" value="Genomic_DNA"/>
</dbReference>
<dbReference type="Proteomes" id="UP000314294">
    <property type="component" value="Unassembled WGS sequence"/>
</dbReference>
<evidence type="ECO:0000313" key="2">
    <source>
        <dbReference type="EMBL" id="TNN53905.1"/>
    </source>
</evidence>
<comment type="caution">
    <text evidence="2">The sequence shown here is derived from an EMBL/GenBank/DDBJ whole genome shotgun (WGS) entry which is preliminary data.</text>
</comment>
<reference evidence="2 3" key="1">
    <citation type="submission" date="2019-03" db="EMBL/GenBank/DDBJ databases">
        <title>First draft genome of Liparis tanakae, snailfish: a comprehensive survey of snailfish specific genes.</title>
        <authorList>
            <person name="Kim W."/>
            <person name="Song I."/>
            <person name="Jeong J.-H."/>
            <person name="Kim D."/>
            <person name="Kim S."/>
            <person name="Ryu S."/>
            <person name="Song J.Y."/>
            <person name="Lee S.K."/>
        </authorList>
    </citation>
    <scope>NUCLEOTIDE SEQUENCE [LARGE SCALE GENOMIC DNA]</scope>
    <source>
        <tissue evidence="2">Muscle</tissue>
    </source>
</reference>
<feature type="region of interest" description="Disordered" evidence="1">
    <location>
        <begin position="22"/>
        <end position="188"/>
    </location>
</feature>